<protein>
    <submittedName>
        <fullName evidence="5">4-hydroxy-tetrahydrodipicolinate reductase</fullName>
    </submittedName>
</protein>
<dbReference type="InterPro" id="IPR036291">
    <property type="entry name" value="NAD(P)-bd_dom_sf"/>
</dbReference>
<evidence type="ECO:0000259" key="3">
    <source>
        <dbReference type="Pfam" id="PF01113"/>
    </source>
</evidence>
<dbReference type="GO" id="GO:0008839">
    <property type="term" value="F:4-hydroxy-tetrahydrodipicolinate reductase"/>
    <property type="evidence" value="ECO:0007669"/>
    <property type="project" value="InterPro"/>
</dbReference>
<feature type="domain" description="Dihydrodipicolinate reductase N-terminal" evidence="3">
    <location>
        <begin position="26"/>
        <end position="89"/>
    </location>
</feature>
<feature type="domain" description="2,4-diaminopentanoate dehydrogenase C-terminal" evidence="4">
    <location>
        <begin position="160"/>
        <end position="354"/>
    </location>
</feature>
<keyword evidence="2" id="KW-0560">Oxidoreductase</keyword>
<dbReference type="RefSeq" id="WP_145690825.1">
    <property type="nucleotide sequence ID" value="NZ_VLJT01000002.1"/>
</dbReference>
<evidence type="ECO:0000313" key="5">
    <source>
        <dbReference type="EMBL" id="TWH24046.1"/>
    </source>
</evidence>
<dbReference type="EMBL" id="VLJT01000002">
    <property type="protein sequence ID" value="TWH24046.1"/>
    <property type="molecule type" value="Genomic_DNA"/>
</dbReference>
<dbReference type="Pfam" id="PF01113">
    <property type="entry name" value="DapB_N"/>
    <property type="match status" value="1"/>
</dbReference>
<dbReference type="SUPFAM" id="SSF51735">
    <property type="entry name" value="NAD(P)-binding Rossmann-fold domains"/>
    <property type="match status" value="1"/>
</dbReference>
<organism evidence="5 6">
    <name type="scientific">Rhodococcus rhodochrous J45</name>
    <dbReference type="NCBI Taxonomy" id="935266"/>
    <lineage>
        <taxon>Bacteria</taxon>
        <taxon>Bacillati</taxon>
        <taxon>Actinomycetota</taxon>
        <taxon>Actinomycetes</taxon>
        <taxon>Mycobacteriales</taxon>
        <taxon>Nocardiaceae</taxon>
        <taxon>Rhodococcus</taxon>
    </lineage>
</organism>
<evidence type="ECO:0000259" key="4">
    <source>
        <dbReference type="Pfam" id="PF19328"/>
    </source>
</evidence>
<dbReference type="CDD" id="cd24146">
    <property type="entry name" value="nat-AmDH_N_like"/>
    <property type="match status" value="1"/>
</dbReference>
<reference evidence="5 6" key="1">
    <citation type="submission" date="2019-07" db="EMBL/GenBank/DDBJ databases">
        <title>Genome sequencing of lignin-degrading bacterial isolates.</title>
        <authorList>
            <person name="Gladden J."/>
        </authorList>
    </citation>
    <scope>NUCLEOTIDE SEQUENCE [LARGE SCALE GENOMIC DNA]</scope>
    <source>
        <strain evidence="5 6">J45</strain>
    </source>
</reference>
<dbReference type="GO" id="GO:0009089">
    <property type="term" value="P:lysine biosynthetic process via diaminopimelate"/>
    <property type="evidence" value="ECO:0007669"/>
    <property type="project" value="InterPro"/>
</dbReference>
<keyword evidence="1" id="KW-0521">NADP</keyword>
<dbReference type="InterPro" id="IPR045760">
    <property type="entry name" value="DAP_DH_C"/>
</dbReference>
<proteinExistence type="predicted"/>
<dbReference type="InterPro" id="IPR000846">
    <property type="entry name" value="DapB_N"/>
</dbReference>
<sequence>MQRQSAPDNAAVETPSPRPLRVVQWATGTIGTRALRAVIDHPSVELVGVYVHSDDKAGRDAGELCGRDPVGIHATNDADEIIDLGADCVLYMPLLFDLDEVCRILASGTNIVTTRGEFHRPAGMDPVVREAVEAACALGGTSIHSTGSSPGFVTEAVPLVLTSIQRRMDHLAIDEYADLSQRDSPGILFDVMGFGGDAGEFADVRLAHVESNFGPSLAALADALGLTLDTIRTTGELATARSTVTIAAGTIEAGTVAAQRITVSGIRDGRELMRFRPTWYCTDQLDADWDLHATGWHITVDGDAPLDIDMRFPIPLERMSEISPSYTANRAVNSIAAVCAARPGIRTTVELPLVVPVLA</sequence>
<dbReference type="Gene3D" id="3.40.50.720">
    <property type="entry name" value="NAD(P)-binding Rossmann-like Domain"/>
    <property type="match status" value="1"/>
</dbReference>
<evidence type="ECO:0000256" key="1">
    <source>
        <dbReference type="ARBA" id="ARBA00022857"/>
    </source>
</evidence>
<name>A0A562EPR9_RHORH</name>
<dbReference type="Proteomes" id="UP000317573">
    <property type="component" value="Unassembled WGS sequence"/>
</dbReference>
<dbReference type="Pfam" id="PF19328">
    <property type="entry name" value="DAP_DH_C"/>
    <property type="match status" value="1"/>
</dbReference>
<evidence type="ECO:0000313" key="6">
    <source>
        <dbReference type="Proteomes" id="UP000317573"/>
    </source>
</evidence>
<evidence type="ECO:0000256" key="2">
    <source>
        <dbReference type="ARBA" id="ARBA00023002"/>
    </source>
</evidence>
<dbReference type="AlphaFoldDB" id="A0A562EPR9"/>
<comment type="caution">
    <text evidence="5">The sequence shown here is derived from an EMBL/GenBank/DDBJ whole genome shotgun (WGS) entry which is preliminary data.</text>
</comment>
<gene>
    <name evidence="5" type="ORF">L618_001000000100</name>
</gene>
<accession>A0A562EPR9</accession>